<reference evidence="1" key="1">
    <citation type="submission" date="2023-01" db="EMBL/GenBank/DDBJ databases">
        <title>Sulfurovum sp. zt1-1 genome assembly.</title>
        <authorList>
            <person name="Wang J."/>
        </authorList>
    </citation>
    <scope>NUCLEOTIDE SEQUENCE</scope>
    <source>
        <strain evidence="1">Zt1-1</strain>
    </source>
</reference>
<sequence>MHLDLTPEALLGQLGYSQNEHTIDQINKIIANTGNFEHISKHLITFNDALAVEKGYVAMSNSKDYFKIKCDEDPSADNLSAFTDMVEHWADKHSIELEKVEDKHTYYILGHK</sequence>
<name>A0ABT7QUV8_9BACT</name>
<proteinExistence type="predicted"/>
<dbReference type="Proteomes" id="UP001169069">
    <property type="component" value="Unassembled WGS sequence"/>
</dbReference>
<protein>
    <submittedName>
        <fullName evidence="1">Uncharacterized protein</fullName>
    </submittedName>
</protein>
<evidence type="ECO:0000313" key="1">
    <source>
        <dbReference type="EMBL" id="MDM5270627.1"/>
    </source>
</evidence>
<comment type="caution">
    <text evidence="1">The sequence shown here is derived from an EMBL/GenBank/DDBJ whole genome shotgun (WGS) entry which is preliminary data.</text>
</comment>
<evidence type="ECO:0000313" key="2">
    <source>
        <dbReference type="Proteomes" id="UP001169069"/>
    </source>
</evidence>
<dbReference type="RefSeq" id="WP_289411905.1">
    <property type="nucleotide sequence ID" value="NZ_JAQIBD010000001.1"/>
</dbReference>
<dbReference type="EMBL" id="JAQIBD010000001">
    <property type="protein sequence ID" value="MDM5270627.1"/>
    <property type="molecule type" value="Genomic_DNA"/>
</dbReference>
<accession>A0ABT7QUV8</accession>
<organism evidence="1 2">
    <name type="scientific">Sulfurovum zhangzhouensis</name>
    <dbReference type="NCBI Taxonomy" id="3019067"/>
    <lineage>
        <taxon>Bacteria</taxon>
        <taxon>Pseudomonadati</taxon>
        <taxon>Campylobacterota</taxon>
        <taxon>Epsilonproteobacteria</taxon>
        <taxon>Campylobacterales</taxon>
        <taxon>Sulfurovaceae</taxon>
        <taxon>Sulfurovum</taxon>
    </lineage>
</organism>
<gene>
    <name evidence="1" type="ORF">PGH07_00375</name>
</gene>
<keyword evidence="2" id="KW-1185">Reference proteome</keyword>